<accession>A0A1H8EL98</accession>
<gene>
    <name evidence="1" type="ORF">SAMN05192583_2206</name>
</gene>
<sequence length="35" mass="4207">MHRSSTPEFPGFDPDHLRLPLYVFGQRRKLLKYTC</sequence>
<evidence type="ECO:0000313" key="2">
    <source>
        <dbReference type="Proteomes" id="UP000199206"/>
    </source>
</evidence>
<protein>
    <submittedName>
        <fullName evidence="1">Uncharacterized protein</fullName>
    </submittedName>
</protein>
<name>A0A1H8EL98_9SPHN</name>
<proteinExistence type="predicted"/>
<organism evidence="1 2">
    <name type="scientific">Sphingomonas gellani</name>
    <dbReference type="NCBI Taxonomy" id="1166340"/>
    <lineage>
        <taxon>Bacteria</taxon>
        <taxon>Pseudomonadati</taxon>
        <taxon>Pseudomonadota</taxon>
        <taxon>Alphaproteobacteria</taxon>
        <taxon>Sphingomonadales</taxon>
        <taxon>Sphingomonadaceae</taxon>
        <taxon>Sphingomonas</taxon>
    </lineage>
</organism>
<keyword evidence="2" id="KW-1185">Reference proteome</keyword>
<evidence type="ECO:0000313" key="1">
    <source>
        <dbReference type="EMBL" id="SEN19637.1"/>
    </source>
</evidence>
<dbReference type="AlphaFoldDB" id="A0A1H8EL98"/>
<reference evidence="2" key="1">
    <citation type="submission" date="2016-10" db="EMBL/GenBank/DDBJ databases">
        <authorList>
            <person name="Varghese N."/>
            <person name="Submissions S."/>
        </authorList>
    </citation>
    <scope>NUCLEOTIDE SEQUENCE [LARGE SCALE GENOMIC DNA]</scope>
    <source>
        <strain evidence="2">S6-262</strain>
    </source>
</reference>
<dbReference type="Proteomes" id="UP000199206">
    <property type="component" value="Unassembled WGS sequence"/>
</dbReference>
<dbReference type="EMBL" id="FOCF01000005">
    <property type="protein sequence ID" value="SEN19637.1"/>
    <property type="molecule type" value="Genomic_DNA"/>
</dbReference>